<evidence type="ECO:0000313" key="6">
    <source>
        <dbReference type="EMBL" id="MYN38535.1"/>
    </source>
</evidence>
<dbReference type="Proteomes" id="UP000466332">
    <property type="component" value="Unassembled WGS sequence"/>
</dbReference>
<dbReference type="EMBL" id="WWCS01000002">
    <property type="protein sequence ID" value="MYN38535.1"/>
    <property type="molecule type" value="Genomic_DNA"/>
</dbReference>
<sequence length="320" mass="34678">MMSKRIGLVIFPQFQALDMAALTVFEFANTLLAAPLYELSTLSLAGGPVKSSSGVALDSLPLGWGGYDTLLVAGALGSPGAQPELEAALLASAAVTRRIASICTGAFVLARTGLMDGKRVTTHWAFGRKLQERHPALTVDEDKIFARDGAIWSSAGVTACIDMALAMVEQDLGAEIARKVARAMVVYHRRSGGQSQFSALAEIEPSSDRIKEALLYARDHLHRDLSVEELASQVHWSPRHFSRVFQSQTGLAPAKAIEKLRVEAAQALIDQGHSSIGRIADLTGFGDEERLRRAFLRAFGQPPKVFVQQARSRNEHVYLS</sequence>
<dbReference type="PROSITE" id="PS01124">
    <property type="entry name" value="HTH_ARAC_FAMILY_2"/>
    <property type="match status" value="1"/>
</dbReference>
<gene>
    <name evidence="6" type="ORF">GTP55_04025</name>
    <name evidence="5" type="ORF">GTP56_01710</name>
</gene>
<keyword evidence="7" id="KW-1185">Reference proteome</keyword>
<keyword evidence="2" id="KW-0238">DNA-binding</keyword>
<dbReference type="AlphaFoldDB" id="A0A7X4KFW2"/>
<feature type="domain" description="HTH araC/xylS-type" evidence="4">
    <location>
        <begin position="211"/>
        <end position="309"/>
    </location>
</feature>
<keyword evidence="3" id="KW-0804">Transcription</keyword>
<evidence type="ECO:0000256" key="1">
    <source>
        <dbReference type="ARBA" id="ARBA00023015"/>
    </source>
</evidence>
<dbReference type="PROSITE" id="PS00041">
    <property type="entry name" value="HTH_ARAC_FAMILY_1"/>
    <property type="match status" value="1"/>
</dbReference>
<dbReference type="SUPFAM" id="SSF52317">
    <property type="entry name" value="Class I glutamine amidotransferase-like"/>
    <property type="match status" value="1"/>
</dbReference>
<dbReference type="Gene3D" id="3.40.50.880">
    <property type="match status" value="1"/>
</dbReference>
<dbReference type="Gene3D" id="1.10.10.60">
    <property type="entry name" value="Homeodomain-like"/>
    <property type="match status" value="1"/>
</dbReference>
<evidence type="ECO:0000256" key="3">
    <source>
        <dbReference type="ARBA" id="ARBA00023163"/>
    </source>
</evidence>
<dbReference type="InterPro" id="IPR052158">
    <property type="entry name" value="INH-QAR"/>
</dbReference>
<evidence type="ECO:0000313" key="5">
    <source>
        <dbReference type="EMBL" id="MYM70913.1"/>
    </source>
</evidence>
<dbReference type="InterPro" id="IPR029062">
    <property type="entry name" value="Class_I_gatase-like"/>
</dbReference>
<proteinExistence type="predicted"/>
<dbReference type="Pfam" id="PF12833">
    <property type="entry name" value="HTH_18"/>
    <property type="match status" value="1"/>
</dbReference>
<dbReference type="SUPFAM" id="SSF46689">
    <property type="entry name" value="Homeodomain-like"/>
    <property type="match status" value="2"/>
</dbReference>
<dbReference type="PANTHER" id="PTHR43130">
    <property type="entry name" value="ARAC-FAMILY TRANSCRIPTIONAL REGULATOR"/>
    <property type="match status" value="1"/>
</dbReference>
<dbReference type="Pfam" id="PF01965">
    <property type="entry name" value="DJ-1_PfpI"/>
    <property type="match status" value="1"/>
</dbReference>
<keyword evidence="1" id="KW-0805">Transcription regulation</keyword>
<protein>
    <submittedName>
        <fullName evidence="5">Helix-turn-helix domain-containing protein</fullName>
    </submittedName>
</protein>
<dbReference type="InterPro" id="IPR018062">
    <property type="entry name" value="HTH_AraC-typ_CS"/>
</dbReference>
<dbReference type="GO" id="GO:0003700">
    <property type="term" value="F:DNA-binding transcription factor activity"/>
    <property type="evidence" value="ECO:0007669"/>
    <property type="project" value="InterPro"/>
</dbReference>
<comment type="caution">
    <text evidence="5">The sequence shown here is derived from an EMBL/GenBank/DDBJ whole genome shotgun (WGS) entry which is preliminary data.</text>
</comment>
<dbReference type="InterPro" id="IPR018060">
    <property type="entry name" value="HTH_AraC"/>
</dbReference>
<accession>A0A7X4KFW2</accession>
<dbReference type="InterPro" id="IPR002818">
    <property type="entry name" value="DJ-1/PfpI"/>
</dbReference>
<dbReference type="SMART" id="SM00342">
    <property type="entry name" value="HTH_ARAC"/>
    <property type="match status" value="1"/>
</dbReference>
<dbReference type="GO" id="GO:0043565">
    <property type="term" value="F:sequence-specific DNA binding"/>
    <property type="evidence" value="ECO:0007669"/>
    <property type="project" value="InterPro"/>
</dbReference>
<dbReference type="PANTHER" id="PTHR43130:SF3">
    <property type="entry name" value="HTH-TYPE TRANSCRIPTIONAL REGULATOR RV1931C"/>
    <property type="match status" value="1"/>
</dbReference>
<evidence type="ECO:0000313" key="8">
    <source>
        <dbReference type="Proteomes" id="UP000469734"/>
    </source>
</evidence>
<dbReference type="Proteomes" id="UP000469734">
    <property type="component" value="Unassembled WGS sequence"/>
</dbReference>
<reference evidence="7 8" key="1">
    <citation type="submission" date="2019-12" db="EMBL/GenBank/DDBJ databases">
        <title>Novel species isolated from a subtropical stream in China.</title>
        <authorList>
            <person name="Lu H."/>
        </authorList>
    </citation>
    <scope>NUCLEOTIDE SEQUENCE [LARGE SCALE GENOMIC DNA]</scope>
    <source>
        <strain evidence="6 7">FT109W</strain>
        <strain evidence="5 8">FT134W</strain>
    </source>
</reference>
<organism evidence="5 8">
    <name type="scientific">Duganella margarita</name>
    <dbReference type="NCBI Taxonomy" id="2692170"/>
    <lineage>
        <taxon>Bacteria</taxon>
        <taxon>Pseudomonadati</taxon>
        <taxon>Pseudomonadota</taxon>
        <taxon>Betaproteobacteria</taxon>
        <taxon>Burkholderiales</taxon>
        <taxon>Oxalobacteraceae</taxon>
        <taxon>Telluria group</taxon>
        <taxon>Duganella</taxon>
    </lineage>
</organism>
<dbReference type="CDD" id="cd03137">
    <property type="entry name" value="GATase1_AraC_1"/>
    <property type="match status" value="1"/>
</dbReference>
<dbReference type="InterPro" id="IPR009057">
    <property type="entry name" value="Homeodomain-like_sf"/>
</dbReference>
<dbReference type="EMBL" id="WWCR01000001">
    <property type="protein sequence ID" value="MYM70913.1"/>
    <property type="molecule type" value="Genomic_DNA"/>
</dbReference>
<evidence type="ECO:0000256" key="2">
    <source>
        <dbReference type="ARBA" id="ARBA00023125"/>
    </source>
</evidence>
<evidence type="ECO:0000313" key="7">
    <source>
        <dbReference type="Proteomes" id="UP000466332"/>
    </source>
</evidence>
<name>A0A7X4KFW2_9BURK</name>
<evidence type="ECO:0000259" key="4">
    <source>
        <dbReference type="PROSITE" id="PS01124"/>
    </source>
</evidence>